<dbReference type="PANTHER" id="PTHR43481:SF4">
    <property type="entry name" value="GLYCEROL-1-PHOSPHATE PHOSPHOHYDROLASE 1-RELATED"/>
    <property type="match status" value="1"/>
</dbReference>
<dbReference type="Pfam" id="PF00702">
    <property type="entry name" value="Hydrolase"/>
    <property type="match status" value="1"/>
</dbReference>
<keyword evidence="1" id="KW-0378">Hydrolase</keyword>
<comment type="caution">
    <text evidence="1">The sequence shown here is derived from an EMBL/GenBank/DDBJ whole genome shotgun (WGS) entry which is preliminary data.</text>
</comment>
<protein>
    <submittedName>
        <fullName evidence="1">HAD-IA family hydrolase</fullName>
    </submittedName>
</protein>
<dbReference type="InterPro" id="IPR036412">
    <property type="entry name" value="HAD-like_sf"/>
</dbReference>
<dbReference type="NCBIfam" id="TIGR01509">
    <property type="entry name" value="HAD-SF-IA-v3"/>
    <property type="match status" value="1"/>
</dbReference>
<keyword evidence="2" id="KW-1185">Reference proteome</keyword>
<dbReference type="InterPro" id="IPR051806">
    <property type="entry name" value="HAD-like_SPP"/>
</dbReference>
<dbReference type="Proteomes" id="UP000314251">
    <property type="component" value="Unassembled WGS sequence"/>
</dbReference>
<dbReference type="InterPro" id="IPR006439">
    <property type="entry name" value="HAD-SF_hydro_IA"/>
</dbReference>
<dbReference type="SFLD" id="SFLDS00003">
    <property type="entry name" value="Haloacid_Dehalogenase"/>
    <property type="match status" value="1"/>
</dbReference>
<evidence type="ECO:0000313" key="1">
    <source>
        <dbReference type="EMBL" id="KAB8163796.1"/>
    </source>
</evidence>
<dbReference type="SUPFAM" id="SSF56784">
    <property type="entry name" value="HAD-like"/>
    <property type="match status" value="1"/>
</dbReference>
<sequence>MTTGLPFLGARALLLDVDGVLIDSAALHRRVWSAWAVLRGLDPEAVWAASQGRRRPDVLALVAPELAFPEEDALLTELSLAEEHTLSAFPGAVEVLRTLPIDRWAVVTSGGGAAVRRRMARLGLPAPPVHVCANDVRAGKPDPEGYLRAAAALGAPPGDCLVVEDSPAGVAAGKAAGCTVHALTTTHAAEELAAADGLFDSLGQALAGRFGPVQRRSPD</sequence>
<dbReference type="OrthoDB" id="9800058at2"/>
<dbReference type="GO" id="GO:0050308">
    <property type="term" value="F:sugar-phosphatase activity"/>
    <property type="evidence" value="ECO:0007669"/>
    <property type="project" value="TreeGrafter"/>
</dbReference>
<organism evidence="1 2">
    <name type="scientific">Streptomyces mimosae</name>
    <dbReference type="NCBI Taxonomy" id="2586635"/>
    <lineage>
        <taxon>Bacteria</taxon>
        <taxon>Bacillati</taxon>
        <taxon>Actinomycetota</taxon>
        <taxon>Actinomycetes</taxon>
        <taxon>Kitasatosporales</taxon>
        <taxon>Streptomycetaceae</taxon>
        <taxon>Streptomyces</taxon>
    </lineage>
</organism>
<dbReference type="InterPro" id="IPR023198">
    <property type="entry name" value="PGP-like_dom2"/>
</dbReference>
<dbReference type="SFLD" id="SFLDG01129">
    <property type="entry name" value="C1.5:_HAD__Beta-PGM__Phosphata"/>
    <property type="match status" value="1"/>
</dbReference>
<reference evidence="1" key="1">
    <citation type="submission" date="2019-10" db="EMBL/GenBank/DDBJ databases">
        <title>Nonomuraea sp. nov., isolated from Phyllanthus amarus.</title>
        <authorList>
            <person name="Klykleung N."/>
            <person name="Tanasupawat S."/>
        </authorList>
    </citation>
    <scope>NUCLEOTIDE SEQUENCE [LARGE SCALE GENOMIC DNA]</scope>
    <source>
        <strain evidence="1">3MP-10</strain>
    </source>
</reference>
<dbReference type="AlphaFoldDB" id="A0A5N6A787"/>
<name>A0A5N6A787_9ACTN</name>
<dbReference type="PANTHER" id="PTHR43481">
    <property type="entry name" value="FRUCTOSE-1-PHOSPHATE PHOSPHATASE"/>
    <property type="match status" value="1"/>
</dbReference>
<gene>
    <name evidence="1" type="ORF">FH607_017820</name>
</gene>
<dbReference type="Gene3D" id="1.10.150.240">
    <property type="entry name" value="Putative phosphatase, domain 2"/>
    <property type="match status" value="1"/>
</dbReference>
<dbReference type="Gene3D" id="3.40.50.1000">
    <property type="entry name" value="HAD superfamily/HAD-like"/>
    <property type="match status" value="1"/>
</dbReference>
<dbReference type="RefSeq" id="WP_139669702.1">
    <property type="nucleotide sequence ID" value="NZ_VDLY02000011.1"/>
</dbReference>
<dbReference type="InterPro" id="IPR023214">
    <property type="entry name" value="HAD_sf"/>
</dbReference>
<dbReference type="EMBL" id="VDLY02000011">
    <property type="protein sequence ID" value="KAB8163796.1"/>
    <property type="molecule type" value="Genomic_DNA"/>
</dbReference>
<proteinExistence type="predicted"/>
<evidence type="ECO:0000313" key="2">
    <source>
        <dbReference type="Proteomes" id="UP000314251"/>
    </source>
</evidence>
<accession>A0A5N6A787</accession>